<name>A0A0F9DDF3_9ZZZZ</name>
<comment type="caution">
    <text evidence="1">The sequence shown here is derived from an EMBL/GenBank/DDBJ whole genome shotgun (WGS) entry which is preliminary data.</text>
</comment>
<reference evidence="1" key="1">
    <citation type="journal article" date="2015" name="Nature">
        <title>Complex archaea that bridge the gap between prokaryotes and eukaryotes.</title>
        <authorList>
            <person name="Spang A."/>
            <person name="Saw J.H."/>
            <person name="Jorgensen S.L."/>
            <person name="Zaremba-Niedzwiedzka K."/>
            <person name="Martijn J."/>
            <person name="Lind A.E."/>
            <person name="van Eijk R."/>
            <person name="Schleper C."/>
            <person name="Guy L."/>
            <person name="Ettema T.J."/>
        </authorList>
    </citation>
    <scope>NUCLEOTIDE SEQUENCE</scope>
</reference>
<proteinExistence type="predicted"/>
<gene>
    <name evidence="1" type="ORF">LCGC14_2212640</name>
</gene>
<organism evidence="1">
    <name type="scientific">marine sediment metagenome</name>
    <dbReference type="NCBI Taxonomy" id="412755"/>
    <lineage>
        <taxon>unclassified sequences</taxon>
        <taxon>metagenomes</taxon>
        <taxon>ecological metagenomes</taxon>
    </lineage>
</organism>
<dbReference type="AlphaFoldDB" id="A0A0F9DDF3"/>
<dbReference type="EMBL" id="LAZR01029396">
    <property type="protein sequence ID" value="KKL59704.1"/>
    <property type="molecule type" value="Genomic_DNA"/>
</dbReference>
<accession>A0A0F9DDF3</accession>
<protein>
    <submittedName>
        <fullName evidence="1">Uncharacterized protein</fullName>
    </submittedName>
</protein>
<sequence>MAKITDEQVRGMMDGLKEFGYPVDFAYCRKSVDDLMEGKDPVGGPQGFIQGWLREAKLLPDA</sequence>
<evidence type="ECO:0000313" key="1">
    <source>
        <dbReference type="EMBL" id="KKL59704.1"/>
    </source>
</evidence>